<dbReference type="CDD" id="cd18186">
    <property type="entry name" value="BTB_POZ_ZBTB_KLHL-like"/>
    <property type="match status" value="1"/>
</dbReference>
<name>A0A8H8QT45_9HELO</name>
<dbReference type="InterPro" id="IPR000210">
    <property type="entry name" value="BTB/POZ_dom"/>
</dbReference>
<accession>A0A8H8QT45</accession>
<organism evidence="2 3">
    <name type="scientific">Lachnellula hyalina</name>
    <dbReference type="NCBI Taxonomy" id="1316788"/>
    <lineage>
        <taxon>Eukaryota</taxon>
        <taxon>Fungi</taxon>
        <taxon>Dikarya</taxon>
        <taxon>Ascomycota</taxon>
        <taxon>Pezizomycotina</taxon>
        <taxon>Leotiomycetes</taxon>
        <taxon>Helotiales</taxon>
        <taxon>Lachnaceae</taxon>
        <taxon>Lachnellula</taxon>
    </lineage>
</organism>
<dbReference type="InterPro" id="IPR011333">
    <property type="entry name" value="SKP1/BTB/POZ_sf"/>
</dbReference>
<sequence length="210" mass="22956">MTAISLLPLFSGPQVIIRIGEHGPAYQVSKDILCADSPYFSAMFAAGHFKEGAENAAVLEEIEGVVTPRSFQALVQWLYRGRVAFPASLLPMEEISEILELVRLADMTGVTGIDDAMSERLRLIFASSTPPWRQDIELRHGSGSSTAATWGSDIDDLPFPQLLFSTDTHSQRSGLPSIAYPSSYVANRLRARSFTQEHPPSSADADSQRS</sequence>
<keyword evidence="3" id="KW-1185">Reference proteome</keyword>
<dbReference type="Gene3D" id="3.30.710.10">
    <property type="entry name" value="Potassium Channel Kv1.1, Chain A"/>
    <property type="match status" value="1"/>
</dbReference>
<protein>
    <recommendedName>
        <fullName evidence="1">BTB domain-containing protein</fullName>
    </recommendedName>
</protein>
<reference evidence="2 3" key="1">
    <citation type="submission" date="2018-05" db="EMBL/GenBank/DDBJ databases">
        <title>Genome sequencing and assembly of the regulated plant pathogen Lachnellula willkommii and related sister species for the development of diagnostic species identification markers.</title>
        <authorList>
            <person name="Giroux E."/>
            <person name="Bilodeau G."/>
        </authorList>
    </citation>
    <scope>NUCLEOTIDE SEQUENCE [LARGE SCALE GENOMIC DNA]</scope>
    <source>
        <strain evidence="2 3">CBS 185.66</strain>
    </source>
</reference>
<evidence type="ECO:0000259" key="1">
    <source>
        <dbReference type="PROSITE" id="PS50097"/>
    </source>
</evidence>
<dbReference type="EMBL" id="QGMH01000326">
    <property type="protein sequence ID" value="TVY22173.1"/>
    <property type="molecule type" value="Genomic_DNA"/>
</dbReference>
<dbReference type="RefSeq" id="XP_031000961.1">
    <property type="nucleotide sequence ID" value="XM_031154112.1"/>
</dbReference>
<evidence type="ECO:0000313" key="2">
    <source>
        <dbReference type="EMBL" id="TVY22173.1"/>
    </source>
</evidence>
<dbReference type="AlphaFoldDB" id="A0A8H8QT45"/>
<proteinExistence type="predicted"/>
<gene>
    <name evidence="2" type="ORF">LHYA1_G009208</name>
</gene>
<dbReference type="GeneID" id="41989406"/>
<feature type="non-terminal residue" evidence="2">
    <location>
        <position position="1"/>
    </location>
</feature>
<dbReference type="SMART" id="SM00225">
    <property type="entry name" value="BTB"/>
    <property type="match status" value="1"/>
</dbReference>
<comment type="caution">
    <text evidence="2">The sequence shown here is derived from an EMBL/GenBank/DDBJ whole genome shotgun (WGS) entry which is preliminary data.</text>
</comment>
<dbReference type="Pfam" id="PF00651">
    <property type="entry name" value="BTB"/>
    <property type="match status" value="1"/>
</dbReference>
<dbReference type="OrthoDB" id="194443at2759"/>
<feature type="domain" description="BTB" evidence="1">
    <location>
        <begin position="13"/>
        <end position="87"/>
    </location>
</feature>
<dbReference type="SUPFAM" id="SSF54695">
    <property type="entry name" value="POZ domain"/>
    <property type="match status" value="1"/>
</dbReference>
<dbReference type="Proteomes" id="UP000431533">
    <property type="component" value="Unassembled WGS sequence"/>
</dbReference>
<evidence type="ECO:0000313" key="3">
    <source>
        <dbReference type="Proteomes" id="UP000431533"/>
    </source>
</evidence>
<dbReference type="PROSITE" id="PS50097">
    <property type="entry name" value="BTB"/>
    <property type="match status" value="1"/>
</dbReference>